<proteinExistence type="predicted"/>
<dbReference type="Pfam" id="PF00058">
    <property type="entry name" value="Ldl_recept_b"/>
    <property type="match status" value="2"/>
</dbReference>
<evidence type="ECO:0000256" key="2">
    <source>
        <dbReference type="ARBA" id="ARBA00023157"/>
    </source>
</evidence>
<dbReference type="AlphaFoldDB" id="A0AAV4C3R6"/>
<dbReference type="SUPFAM" id="SSF101898">
    <property type="entry name" value="NHL repeat"/>
    <property type="match status" value="1"/>
</dbReference>
<feature type="domain" description="EGF-like" evidence="5">
    <location>
        <begin position="1"/>
        <end position="41"/>
    </location>
</feature>
<dbReference type="PANTHER" id="PTHR46513">
    <property type="entry name" value="VITELLOGENIN RECEPTOR-LIKE PROTEIN-RELATED-RELATED"/>
    <property type="match status" value="1"/>
</dbReference>
<evidence type="ECO:0000313" key="7">
    <source>
        <dbReference type="Proteomes" id="UP000735302"/>
    </source>
</evidence>
<dbReference type="InterPro" id="IPR000033">
    <property type="entry name" value="LDLR_classB_rpt"/>
</dbReference>
<feature type="repeat" description="LDL-receptor class B" evidence="4">
    <location>
        <begin position="135"/>
        <end position="177"/>
    </location>
</feature>
<evidence type="ECO:0000313" key="6">
    <source>
        <dbReference type="EMBL" id="GFO27396.1"/>
    </source>
</evidence>
<feature type="non-terminal residue" evidence="6">
    <location>
        <position position="1"/>
    </location>
</feature>
<dbReference type="GO" id="GO:0060070">
    <property type="term" value="P:canonical Wnt signaling pathway"/>
    <property type="evidence" value="ECO:0007669"/>
    <property type="project" value="TreeGrafter"/>
</dbReference>
<keyword evidence="7" id="KW-1185">Reference proteome</keyword>
<dbReference type="PROSITE" id="PS51120">
    <property type="entry name" value="LDLRB"/>
    <property type="match status" value="2"/>
</dbReference>
<evidence type="ECO:0000259" key="5">
    <source>
        <dbReference type="PROSITE" id="PS50026"/>
    </source>
</evidence>
<reference evidence="6 7" key="1">
    <citation type="journal article" date="2021" name="Elife">
        <title>Chloroplast acquisition without the gene transfer in kleptoplastic sea slugs, Plakobranchus ocellatus.</title>
        <authorList>
            <person name="Maeda T."/>
            <person name="Takahashi S."/>
            <person name="Yoshida T."/>
            <person name="Shimamura S."/>
            <person name="Takaki Y."/>
            <person name="Nagai Y."/>
            <person name="Toyoda A."/>
            <person name="Suzuki Y."/>
            <person name="Arimoto A."/>
            <person name="Ishii H."/>
            <person name="Satoh N."/>
            <person name="Nishiyama T."/>
            <person name="Hasebe M."/>
            <person name="Maruyama T."/>
            <person name="Minagawa J."/>
            <person name="Obokata J."/>
            <person name="Shigenobu S."/>
        </authorList>
    </citation>
    <scope>NUCLEOTIDE SEQUENCE [LARGE SCALE GENOMIC DNA]</scope>
</reference>
<name>A0AAV4C3R6_9GAST</name>
<dbReference type="SMART" id="SM00135">
    <property type="entry name" value="LY"/>
    <property type="match status" value="2"/>
</dbReference>
<dbReference type="SUPFAM" id="SSF57196">
    <property type="entry name" value="EGF/Laminin"/>
    <property type="match status" value="1"/>
</dbReference>
<evidence type="ECO:0000256" key="4">
    <source>
        <dbReference type="PROSITE-ProRule" id="PRU00461"/>
    </source>
</evidence>
<keyword evidence="1 3" id="KW-0245">EGF-like domain</keyword>
<dbReference type="InterPro" id="IPR000742">
    <property type="entry name" value="EGF"/>
</dbReference>
<dbReference type="PROSITE" id="PS50026">
    <property type="entry name" value="EGF_3"/>
    <property type="match status" value="1"/>
</dbReference>
<sequence length="178" mass="19352">ILDCRREPRLCSPNAECVEGAGDEYVCVCRSGYRGDGARCSAASRNEGNYLVYAQGNKIMRISADESSGDIGEIIAYEPGMLAVGVEIDCQEGDVYWTDAAKGVIKRSKLNGSDMQNIVNGMKSPEGIAIDFVARNMFFTDSEMDSLMVSKLNGSDMKTLVNTDMLNPRAIVLDIDRG</sequence>
<dbReference type="Gene3D" id="2.10.25.10">
    <property type="entry name" value="Laminin"/>
    <property type="match status" value="1"/>
</dbReference>
<keyword evidence="2" id="KW-1015">Disulfide bond</keyword>
<accession>A0AAV4C3R6</accession>
<dbReference type="InterPro" id="IPR050778">
    <property type="entry name" value="Cueball_EGF_LRP_Nidogen"/>
</dbReference>
<protein>
    <submittedName>
        <fullName evidence="6">Low-density lipoprotein receptor-related protein 1</fullName>
    </submittedName>
</protein>
<dbReference type="EMBL" id="BLXT01005922">
    <property type="protein sequence ID" value="GFO27396.1"/>
    <property type="molecule type" value="Genomic_DNA"/>
</dbReference>
<evidence type="ECO:0000256" key="3">
    <source>
        <dbReference type="PROSITE-ProRule" id="PRU00076"/>
    </source>
</evidence>
<dbReference type="GO" id="GO:0005886">
    <property type="term" value="C:plasma membrane"/>
    <property type="evidence" value="ECO:0007669"/>
    <property type="project" value="TreeGrafter"/>
</dbReference>
<dbReference type="PROSITE" id="PS01186">
    <property type="entry name" value="EGF_2"/>
    <property type="match status" value="1"/>
</dbReference>
<dbReference type="Pfam" id="PF12947">
    <property type="entry name" value="EGF_3"/>
    <property type="match status" value="1"/>
</dbReference>
<keyword evidence="6" id="KW-0449">Lipoprotein</keyword>
<dbReference type="GO" id="GO:0017147">
    <property type="term" value="F:Wnt-protein binding"/>
    <property type="evidence" value="ECO:0007669"/>
    <property type="project" value="TreeGrafter"/>
</dbReference>
<dbReference type="Gene3D" id="2.120.10.30">
    <property type="entry name" value="TolB, C-terminal domain"/>
    <property type="match status" value="1"/>
</dbReference>
<dbReference type="InterPro" id="IPR024731">
    <property type="entry name" value="NELL2-like_EGF"/>
</dbReference>
<organism evidence="6 7">
    <name type="scientific">Plakobranchus ocellatus</name>
    <dbReference type="NCBI Taxonomy" id="259542"/>
    <lineage>
        <taxon>Eukaryota</taxon>
        <taxon>Metazoa</taxon>
        <taxon>Spiralia</taxon>
        <taxon>Lophotrochozoa</taxon>
        <taxon>Mollusca</taxon>
        <taxon>Gastropoda</taxon>
        <taxon>Heterobranchia</taxon>
        <taxon>Euthyneura</taxon>
        <taxon>Panpulmonata</taxon>
        <taxon>Sacoglossa</taxon>
        <taxon>Placobranchoidea</taxon>
        <taxon>Plakobranchidae</taxon>
        <taxon>Plakobranchus</taxon>
    </lineage>
</organism>
<comment type="caution">
    <text evidence="3">Lacks conserved residue(s) required for the propagation of feature annotation.</text>
</comment>
<comment type="caution">
    <text evidence="6">The sequence shown here is derived from an EMBL/GenBank/DDBJ whole genome shotgun (WGS) entry which is preliminary data.</text>
</comment>
<dbReference type="PANTHER" id="PTHR46513:SF13">
    <property type="entry name" value="EGF-LIKE DOMAIN-CONTAINING PROTEIN"/>
    <property type="match status" value="1"/>
</dbReference>
<gene>
    <name evidence="6" type="ORF">PoB_005390100</name>
</gene>
<dbReference type="Proteomes" id="UP000735302">
    <property type="component" value="Unassembled WGS sequence"/>
</dbReference>
<evidence type="ECO:0000256" key="1">
    <source>
        <dbReference type="ARBA" id="ARBA00022536"/>
    </source>
</evidence>
<feature type="repeat" description="LDL-receptor class B" evidence="4">
    <location>
        <begin position="93"/>
        <end position="134"/>
    </location>
</feature>
<dbReference type="GO" id="GO:0042813">
    <property type="term" value="F:Wnt receptor activity"/>
    <property type="evidence" value="ECO:0007669"/>
    <property type="project" value="TreeGrafter"/>
</dbReference>
<dbReference type="InterPro" id="IPR011042">
    <property type="entry name" value="6-blade_b-propeller_TolB-like"/>
</dbReference>
<dbReference type="SMART" id="SM00181">
    <property type="entry name" value="EGF"/>
    <property type="match status" value="1"/>
</dbReference>
<keyword evidence="6" id="KW-0675">Receptor</keyword>